<accession>A0A382MB29</accession>
<dbReference type="EMBL" id="UINC01092349">
    <property type="protein sequence ID" value="SVC45850.1"/>
    <property type="molecule type" value="Genomic_DNA"/>
</dbReference>
<reference evidence="1" key="1">
    <citation type="submission" date="2018-05" db="EMBL/GenBank/DDBJ databases">
        <authorList>
            <person name="Lanie J.A."/>
            <person name="Ng W.-L."/>
            <person name="Kazmierczak K.M."/>
            <person name="Andrzejewski T.M."/>
            <person name="Davidsen T.M."/>
            <person name="Wayne K.J."/>
            <person name="Tettelin H."/>
            <person name="Glass J.I."/>
            <person name="Rusch D."/>
            <person name="Podicherti R."/>
            <person name="Tsui H.-C.T."/>
            <person name="Winkler M.E."/>
        </authorList>
    </citation>
    <scope>NUCLEOTIDE SEQUENCE</scope>
</reference>
<proteinExistence type="predicted"/>
<organism evidence="1">
    <name type="scientific">marine metagenome</name>
    <dbReference type="NCBI Taxonomy" id="408172"/>
    <lineage>
        <taxon>unclassified sequences</taxon>
        <taxon>metagenomes</taxon>
        <taxon>ecological metagenomes</taxon>
    </lineage>
</organism>
<evidence type="ECO:0000313" key="1">
    <source>
        <dbReference type="EMBL" id="SVC45850.1"/>
    </source>
</evidence>
<name>A0A382MB29_9ZZZZ</name>
<dbReference type="AlphaFoldDB" id="A0A382MB29"/>
<gene>
    <name evidence="1" type="ORF">METZ01_LOCUS298704</name>
</gene>
<protein>
    <submittedName>
        <fullName evidence="1">Uncharacterized protein</fullName>
    </submittedName>
</protein>
<sequence length="234" mass="26497">VTYIYRFLLVLLLMGTSDRSYADEWLDPVDDKDYIPKEVHVGNLVIIEGCKGEWCFRFCDKAMMVSIHYLPDGSAGEYWFKVFGKGWEESPSKKPIGLKTTKPFTLYSDLQGPNPSARYSAGFIVKPIEQKIVIRNRGNYLIQEIITENHPLQAGDTIDTPIDVGEGYIMVRANNRWIILPDFSDRDSCLRTGVCDDLKLKVVREAKVETWVKVEVDGVIGYTPEDGFLSQCGG</sequence>
<feature type="non-terminal residue" evidence="1">
    <location>
        <position position="1"/>
    </location>
</feature>